<dbReference type="RefSeq" id="WP_196205012.1">
    <property type="nucleotide sequence ID" value="NZ_JADPUN010000274.1"/>
</dbReference>
<evidence type="ECO:0000313" key="2">
    <source>
        <dbReference type="EMBL" id="MBF9133506.1"/>
    </source>
</evidence>
<keyword evidence="3" id="KW-1185">Reference proteome</keyword>
<reference evidence="2 3" key="1">
    <citation type="submission" date="2020-11" db="EMBL/GenBank/DDBJ databases">
        <title>A novel isolate from a Black sea contaminated sediment with potential to produce alkanes: Plantactinospora alkalitolerans sp. nov.</title>
        <authorList>
            <person name="Carro L."/>
            <person name="Veyisoglu A."/>
            <person name="Guven K."/>
            <person name="Schumann P."/>
            <person name="Klenk H.-P."/>
            <person name="Sahin N."/>
        </authorList>
    </citation>
    <scope>NUCLEOTIDE SEQUENCE [LARGE SCALE GENOMIC DNA]</scope>
    <source>
        <strain evidence="2 3">S1510</strain>
    </source>
</reference>
<keyword evidence="2" id="KW-0378">Hydrolase</keyword>
<dbReference type="PANTHER" id="PTHR37017">
    <property type="entry name" value="AB HYDROLASE-1 DOMAIN-CONTAINING PROTEIN-RELATED"/>
    <property type="match status" value="1"/>
</dbReference>
<gene>
    <name evidence="2" type="ORF">I0C86_31780</name>
</gene>
<name>A0ABS0H4W5_9ACTN</name>
<sequence>MATFLLVPGGWHGGWSYRPIAEALRRSGHDAYPVTLTGLGDRAHLRTANLDTHIQDVVGILEAERITDAVLVGHSYAGMVITGVADRCPDRIGRLVYSDAYVPADGDSCWDLTTPAFRQLFLDGATADGFRVAPPPGLDPRATAHPLPSFLQKIRLSGAPSRVRRRDYIYLSGWQGSPFPQVYQRLSQDPAWHTHCLPTGHNLVAEAPDKLLEILLQDGGVPADDRQDGT</sequence>
<dbReference type="InterPro" id="IPR029058">
    <property type="entry name" value="AB_hydrolase_fold"/>
</dbReference>
<evidence type="ECO:0000313" key="3">
    <source>
        <dbReference type="Proteomes" id="UP000638560"/>
    </source>
</evidence>
<dbReference type="PANTHER" id="PTHR37017:SF11">
    <property type="entry name" value="ESTERASE_LIPASE_THIOESTERASE DOMAIN-CONTAINING PROTEIN"/>
    <property type="match status" value="1"/>
</dbReference>
<proteinExistence type="predicted"/>
<dbReference type="Pfam" id="PF12697">
    <property type="entry name" value="Abhydrolase_6"/>
    <property type="match status" value="1"/>
</dbReference>
<dbReference type="EMBL" id="JADPUN010000274">
    <property type="protein sequence ID" value="MBF9133506.1"/>
    <property type="molecule type" value="Genomic_DNA"/>
</dbReference>
<dbReference type="Gene3D" id="3.40.50.1820">
    <property type="entry name" value="alpha/beta hydrolase"/>
    <property type="match status" value="1"/>
</dbReference>
<organism evidence="2 3">
    <name type="scientific">Plantactinospora alkalitolerans</name>
    <dbReference type="NCBI Taxonomy" id="2789879"/>
    <lineage>
        <taxon>Bacteria</taxon>
        <taxon>Bacillati</taxon>
        <taxon>Actinomycetota</taxon>
        <taxon>Actinomycetes</taxon>
        <taxon>Micromonosporales</taxon>
        <taxon>Micromonosporaceae</taxon>
        <taxon>Plantactinospora</taxon>
    </lineage>
</organism>
<dbReference type="SUPFAM" id="SSF53474">
    <property type="entry name" value="alpha/beta-Hydrolases"/>
    <property type="match status" value="1"/>
</dbReference>
<dbReference type="Proteomes" id="UP000638560">
    <property type="component" value="Unassembled WGS sequence"/>
</dbReference>
<comment type="caution">
    <text evidence="2">The sequence shown here is derived from an EMBL/GenBank/DDBJ whole genome shotgun (WGS) entry which is preliminary data.</text>
</comment>
<dbReference type="InterPro" id="IPR052897">
    <property type="entry name" value="Sec-Metab_Biosynth_Hydrolase"/>
</dbReference>
<feature type="domain" description="AB hydrolase-1" evidence="1">
    <location>
        <begin position="4"/>
        <end position="212"/>
    </location>
</feature>
<protein>
    <submittedName>
        <fullName evidence="2">Alpha/beta hydrolase</fullName>
    </submittedName>
</protein>
<dbReference type="InterPro" id="IPR000073">
    <property type="entry name" value="AB_hydrolase_1"/>
</dbReference>
<evidence type="ECO:0000259" key="1">
    <source>
        <dbReference type="Pfam" id="PF12697"/>
    </source>
</evidence>
<accession>A0ABS0H4W5</accession>
<dbReference type="GO" id="GO:0016787">
    <property type="term" value="F:hydrolase activity"/>
    <property type="evidence" value="ECO:0007669"/>
    <property type="project" value="UniProtKB-KW"/>
</dbReference>